<reference evidence="7" key="1">
    <citation type="submission" date="2023-10" db="EMBL/GenBank/DDBJ databases">
        <authorList>
            <person name="Chen Y."/>
            <person name="Shah S."/>
            <person name="Dougan E. K."/>
            <person name="Thang M."/>
            <person name="Chan C."/>
        </authorList>
    </citation>
    <scope>NUCLEOTIDE SEQUENCE [LARGE SCALE GENOMIC DNA]</scope>
</reference>
<dbReference type="PANTHER" id="PTHR18934:SF221">
    <property type="entry name" value="ATP-DEPENDENT RNA HELICASE DHX34-RELATED"/>
    <property type="match status" value="1"/>
</dbReference>
<dbReference type="PROSITE" id="PS51194">
    <property type="entry name" value="HELICASE_CTER"/>
    <property type="match status" value="1"/>
</dbReference>
<feature type="region of interest" description="Disordered" evidence="4">
    <location>
        <begin position="898"/>
        <end position="917"/>
    </location>
</feature>
<dbReference type="EMBL" id="CAUYUJ010014993">
    <property type="protein sequence ID" value="CAK0848612.1"/>
    <property type="molecule type" value="Genomic_DNA"/>
</dbReference>
<feature type="compositionally biased region" description="Low complexity" evidence="4">
    <location>
        <begin position="239"/>
        <end position="260"/>
    </location>
</feature>
<dbReference type="SMART" id="SM00490">
    <property type="entry name" value="HELICc"/>
    <property type="match status" value="1"/>
</dbReference>
<dbReference type="InterPro" id="IPR012677">
    <property type="entry name" value="Nucleotide-bd_a/b_plait_sf"/>
</dbReference>
<dbReference type="InterPro" id="IPR000504">
    <property type="entry name" value="RRM_dom"/>
</dbReference>
<keyword evidence="3" id="KW-0694">RNA-binding</keyword>
<feature type="domain" description="Helicase C-terminal" evidence="6">
    <location>
        <begin position="670"/>
        <end position="858"/>
    </location>
</feature>
<feature type="domain" description="RRM" evidence="5">
    <location>
        <begin position="141"/>
        <end position="215"/>
    </location>
</feature>
<evidence type="ECO:0008006" key="9">
    <source>
        <dbReference type="Google" id="ProtNLM"/>
    </source>
</evidence>
<feature type="region of interest" description="Disordered" evidence="4">
    <location>
        <begin position="315"/>
        <end position="345"/>
    </location>
</feature>
<evidence type="ECO:0000256" key="3">
    <source>
        <dbReference type="PROSITE-ProRule" id="PRU00176"/>
    </source>
</evidence>
<feature type="region of interest" description="Disordered" evidence="4">
    <location>
        <begin position="365"/>
        <end position="384"/>
    </location>
</feature>
<feature type="region of interest" description="Disordered" evidence="4">
    <location>
        <begin position="97"/>
        <end position="148"/>
    </location>
</feature>
<dbReference type="Gene3D" id="3.40.50.300">
    <property type="entry name" value="P-loop containing nucleotide triphosphate hydrolases"/>
    <property type="match status" value="1"/>
</dbReference>
<evidence type="ECO:0000313" key="7">
    <source>
        <dbReference type="EMBL" id="CAK0848612.1"/>
    </source>
</evidence>
<protein>
    <recommendedName>
        <fullName evidence="9">RNA helicase</fullName>
    </recommendedName>
</protein>
<feature type="compositionally biased region" description="Basic and acidic residues" evidence="4">
    <location>
        <begin position="328"/>
        <end position="341"/>
    </location>
</feature>
<feature type="compositionally biased region" description="Low complexity" evidence="4">
    <location>
        <begin position="28"/>
        <end position="51"/>
    </location>
</feature>
<dbReference type="InterPro" id="IPR035979">
    <property type="entry name" value="RBD_domain_sf"/>
</dbReference>
<dbReference type="Pfam" id="PF00271">
    <property type="entry name" value="Helicase_C"/>
    <property type="match status" value="1"/>
</dbReference>
<dbReference type="SUPFAM" id="SSF52540">
    <property type="entry name" value="P-loop containing nucleoside triphosphate hydrolases"/>
    <property type="match status" value="1"/>
</dbReference>
<dbReference type="SUPFAM" id="SSF54928">
    <property type="entry name" value="RNA-binding domain, RBD"/>
    <property type="match status" value="1"/>
</dbReference>
<comment type="caution">
    <text evidence="7">The sequence shown here is derived from an EMBL/GenBank/DDBJ whole genome shotgun (WGS) entry which is preliminary data.</text>
</comment>
<keyword evidence="2" id="KW-0547">Nucleotide-binding</keyword>
<keyword evidence="2" id="KW-0347">Helicase</keyword>
<evidence type="ECO:0000256" key="4">
    <source>
        <dbReference type="SAM" id="MobiDB-lite"/>
    </source>
</evidence>
<feature type="compositionally biased region" description="Low complexity" evidence="4">
    <location>
        <begin position="315"/>
        <end position="325"/>
    </location>
</feature>
<dbReference type="InterPro" id="IPR027417">
    <property type="entry name" value="P-loop_NTPase"/>
</dbReference>
<dbReference type="PROSITE" id="PS50102">
    <property type="entry name" value="RRM"/>
    <property type="match status" value="1"/>
</dbReference>
<evidence type="ECO:0000256" key="1">
    <source>
        <dbReference type="ARBA" id="ARBA00022801"/>
    </source>
</evidence>
<accession>A0ABN9TRM5</accession>
<organism evidence="7 8">
    <name type="scientific">Prorocentrum cordatum</name>
    <dbReference type="NCBI Taxonomy" id="2364126"/>
    <lineage>
        <taxon>Eukaryota</taxon>
        <taxon>Sar</taxon>
        <taxon>Alveolata</taxon>
        <taxon>Dinophyceae</taxon>
        <taxon>Prorocentrales</taxon>
        <taxon>Prorocentraceae</taxon>
        <taxon>Prorocentrum</taxon>
    </lineage>
</organism>
<dbReference type="Pfam" id="PF00076">
    <property type="entry name" value="RRM_1"/>
    <property type="match status" value="1"/>
</dbReference>
<name>A0ABN9TRM5_9DINO</name>
<proteinExistence type="predicted"/>
<evidence type="ECO:0000259" key="6">
    <source>
        <dbReference type="PROSITE" id="PS51194"/>
    </source>
</evidence>
<dbReference type="Proteomes" id="UP001189429">
    <property type="component" value="Unassembled WGS sequence"/>
</dbReference>
<feature type="non-terminal residue" evidence="7">
    <location>
        <position position="1"/>
    </location>
</feature>
<feature type="compositionally biased region" description="Basic and acidic residues" evidence="4">
    <location>
        <begin position="17"/>
        <end position="27"/>
    </location>
</feature>
<keyword evidence="1" id="KW-0378">Hydrolase</keyword>
<dbReference type="PANTHER" id="PTHR18934">
    <property type="entry name" value="ATP-DEPENDENT RNA HELICASE"/>
    <property type="match status" value="1"/>
</dbReference>
<feature type="region of interest" description="Disordered" evidence="4">
    <location>
        <begin position="236"/>
        <end position="260"/>
    </location>
</feature>
<dbReference type="CDD" id="cd18791">
    <property type="entry name" value="SF2_C_RHA"/>
    <property type="match status" value="1"/>
</dbReference>
<evidence type="ECO:0000259" key="5">
    <source>
        <dbReference type="PROSITE" id="PS50102"/>
    </source>
</evidence>
<evidence type="ECO:0000256" key="2">
    <source>
        <dbReference type="ARBA" id="ARBA00022806"/>
    </source>
</evidence>
<sequence>QAYAQASVHFPSWFPDSSDRHEPRWAAEEPASPAAAWPAPRPPAHGAATPAAGLPLRAVPARPGWNEACRADEDFDVVTNSWGEIGVEVVAAEGPISDAKEDAPGSPAVATPSTCPGPDPGPRPAEAARAEAWHRGGPPGSKLFIGGITPQTTSEDLQRHFAEHGHVLDAVAMKGRDHPRGFGFVTFASPDAAARAALAENWLDGRLLDVKWAVPRSIMQGARSPCGLPSGIPSRQWRPEGPAAPAAAAQAAGGPARAGARAPEALGGALAPAAAAALVEAAVRGAIRANAPRRTAAAVARSAVSAALFALSGPAGPPAAEAAPEVMEDFKDKPKTTEAKLERRRRRRRRLAEWRAAGRAVLPAADVGVGGPTEDDDGMSLDDEWADALPPRVARRRQRRPAPDHTAVVEGAGVAVPSAAAVPGAPGGAAAAGADAVCDEEADARSVPSLSRGFWKEPRDRTVDPPVFANRVRLDALPLLSRDLPLRGRHLLLAVCEARERLANSLASSASRCPSRHRSAGWLLIAEVGSPEQPAEGGVFARYFSDEGDAREPPPPIFVGVKRYALDVLFLDDLLELSKRVSKGDLALTTLDQLRQSTGVPLSDAGVAALGQGQEAFGKAVLSAQRRGVAMGEAETTEAEFWRINAEGGGGAGRQGGWVKPQLQKGFETLVVELVRALGCGGEGVLIFLPGIGEISELFDALSVLESSEPALGGKGGARQHRQSHCEYKIFVLHSTIPMDEQEAAFHQAPDNVCHVFLASNIAESSVTLPKVRVVIDFCLRRMLTHDRTRHGLNCLMTQWVSHASASQRSGRAGRVFPGVAIRLVPRAFYASVMPQYDPPEIEQAPLEKLYLHVKQLSHRLRERMPRIGALPPRRLLEMTVQPPPSENIEEAVQILWEPTRPPPRGATRPRRSPSSAAWRSLCPWSCASAGWCCSACSSAVRPTQW</sequence>
<keyword evidence="8" id="KW-1185">Reference proteome</keyword>
<gene>
    <name evidence="7" type="ORF">PCOR1329_LOCUS41504</name>
</gene>
<dbReference type="SMART" id="SM00360">
    <property type="entry name" value="RRM"/>
    <property type="match status" value="1"/>
</dbReference>
<feature type="compositionally biased region" description="Acidic residues" evidence="4">
    <location>
        <begin position="373"/>
        <end position="384"/>
    </location>
</feature>
<dbReference type="Gene3D" id="3.30.70.330">
    <property type="match status" value="1"/>
</dbReference>
<feature type="region of interest" description="Disordered" evidence="4">
    <location>
        <begin position="1"/>
        <end position="51"/>
    </location>
</feature>
<evidence type="ECO:0000313" key="8">
    <source>
        <dbReference type="Proteomes" id="UP001189429"/>
    </source>
</evidence>
<keyword evidence="2" id="KW-0067">ATP-binding</keyword>
<dbReference type="InterPro" id="IPR001650">
    <property type="entry name" value="Helicase_C-like"/>
</dbReference>